<keyword evidence="3" id="KW-1185">Reference proteome</keyword>
<feature type="compositionally biased region" description="Basic and acidic residues" evidence="1">
    <location>
        <begin position="29"/>
        <end position="42"/>
    </location>
</feature>
<evidence type="ECO:0000256" key="1">
    <source>
        <dbReference type="SAM" id="MobiDB-lite"/>
    </source>
</evidence>
<dbReference type="GeneID" id="30015797"/>
<dbReference type="RefSeq" id="XP_018687461.1">
    <property type="nucleotide sequence ID" value="XM_018843134.1"/>
</dbReference>
<dbReference type="AlphaFoldDB" id="A0A178Z315"/>
<protein>
    <submittedName>
        <fullName evidence="2">Uncharacterized protein</fullName>
    </submittedName>
</protein>
<organism evidence="2 3">
    <name type="scientific">Fonsecaea erecta</name>
    <dbReference type="NCBI Taxonomy" id="1367422"/>
    <lineage>
        <taxon>Eukaryota</taxon>
        <taxon>Fungi</taxon>
        <taxon>Dikarya</taxon>
        <taxon>Ascomycota</taxon>
        <taxon>Pezizomycotina</taxon>
        <taxon>Eurotiomycetes</taxon>
        <taxon>Chaetothyriomycetidae</taxon>
        <taxon>Chaetothyriales</taxon>
        <taxon>Herpotrichiellaceae</taxon>
        <taxon>Fonsecaea</taxon>
    </lineage>
</organism>
<dbReference type="Proteomes" id="UP000078343">
    <property type="component" value="Unassembled WGS sequence"/>
</dbReference>
<proteinExistence type="predicted"/>
<comment type="caution">
    <text evidence="2">The sequence shown here is derived from an EMBL/GenBank/DDBJ whole genome shotgun (WGS) entry which is preliminary data.</text>
</comment>
<name>A0A178Z315_9EURO</name>
<dbReference type="EMBL" id="LVYI01000015">
    <property type="protein sequence ID" value="OAP54094.1"/>
    <property type="molecule type" value="Genomic_DNA"/>
</dbReference>
<gene>
    <name evidence="2" type="ORF">AYL99_11629</name>
</gene>
<dbReference type="STRING" id="1367422.A0A178Z315"/>
<sequence length="278" mass="31355">MAKKLGLRSRRRKVQPNLQAAAKNGNTSRHVETTKTSIRDRSNGSGSRWQDTHNIFGSKSRTQLQAFDTSWQTVVKQLPNGLELLADGVVPDWPQRIRTIAKYLENRALDEWRPDRRENEPFPLTWDLFIVWGEDTIEDADVRKGEALQKFGDLKQAPSQVVRDLLHEIILREDEVVLLTEGERRGWALFHALLPPVRDVVQHGLSAGEGHRRRNEEEGEEAQKAKPSLRSAVAALGLDQAKITDSRSGYLNQALVMEFEINTGVGTPSATRIVKRGS</sequence>
<feature type="region of interest" description="Disordered" evidence="1">
    <location>
        <begin position="1"/>
        <end position="49"/>
    </location>
</feature>
<reference evidence="2 3" key="1">
    <citation type="submission" date="2016-04" db="EMBL/GenBank/DDBJ databases">
        <title>Draft genome of Fonsecaea erecta CBS 125763.</title>
        <authorList>
            <person name="Weiss V.A."/>
            <person name="Vicente V.A."/>
            <person name="Raittz R.T."/>
            <person name="Moreno L.F."/>
            <person name="De Souza E.M."/>
            <person name="Pedrosa F.O."/>
            <person name="Steffens M.B."/>
            <person name="Faoro H."/>
            <person name="Tadra-Sfeir M.Z."/>
            <person name="Najafzadeh M.J."/>
            <person name="Felipe M.S."/>
            <person name="Teixeira M."/>
            <person name="Sun J."/>
            <person name="Xi L."/>
            <person name="Gomes R."/>
            <person name="De Azevedo C.M."/>
            <person name="Salgado C.G."/>
            <person name="Da Silva M.B."/>
            <person name="Nascimento M.F."/>
            <person name="Queiroz-Telles F."/>
            <person name="Attili D.S."/>
            <person name="Gorbushina A."/>
        </authorList>
    </citation>
    <scope>NUCLEOTIDE SEQUENCE [LARGE SCALE GENOMIC DNA]</scope>
    <source>
        <strain evidence="2 3">CBS 125763</strain>
    </source>
</reference>
<dbReference type="OrthoDB" id="10528389at2759"/>
<feature type="region of interest" description="Disordered" evidence="1">
    <location>
        <begin position="207"/>
        <end position="228"/>
    </location>
</feature>
<accession>A0A178Z315</accession>
<evidence type="ECO:0000313" key="2">
    <source>
        <dbReference type="EMBL" id="OAP54094.1"/>
    </source>
</evidence>
<feature type="compositionally biased region" description="Basic residues" evidence="1">
    <location>
        <begin position="1"/>
        <end position="14"/>
    </location>
</feature>
<evidence type="ECO:0000313" key="3">
    <source>
        <dbReference type="Proteomes" id="UP000078343"/>
    </source>
</evidence>